<dbReference type="PROSITE" id="PS50048">
    <property type="entry name" value="ZN2_CY6_FUNGAL_2"/>
    <property type="match status" value="1"/>
</dbReference>
<dbReference type="RefSeq" id="XP_025553287.1">
    <property type="nucleotide sequence ID" value="XM_025700512.1"/>
</dbReference>
<dbReference type="GO" id="GO:0000981">
    <property type="term" value="F:DNA-binding transcription factor activity, RNA polymerase II-specific"/>
    <property type="evidence" value="ECO:0007669"/>
    <property type="project" value="InterPro"/>
</dbReference>
<feature type="region of interest" description="Disordered" evidence="5">
    <location>
        <begin position="46"/>
        <end position="79"/>
    </location>
</feature>
<dbReference type="STRING" id="1450537.A0A395I3E6"/>
<dbReference type="InterPro" id="IPR001138">
    <property type="entry name" value="Zn2Cys6_DnaBD"/>
</dbReference>
<dbReference type="GO" id="GO:0009893">
    <property type="term" value="P:positive regulation of metabolic process"/>
    <property type="evidence" value="ECO:0007669"/>
    <property type="project" value="UniProtKB-ARBA"/>
</dbReference>
<dbReference type="SUPFAM" id="SSF57701">
    <property type="entry name" value="Zn2/Cys6 DNA-binding domain"/>
    <property type="match status" value="1"/>
</dbReference>
<evidence type="ECO:0000256" key="5">
    <source>
        <dbReference type="SAM" id="MobiDB-lite"/>
    </source>
</evidence>
<dbReference type="PANTHER" id="PTHR38791:SF13">
    <property type="entry name" value="ZN(2)-C6 FUNGAL-TYPE DOMAIN-CONTAINING PROTEIN"/>
    <property type="match status" value="1"/>
</dbReference>
<name>A0A395I3E6_ASPHC</name>
<evidence type="ECO:0000313" key="7">
    <source>
        <dbReference type="EMBL" id="RAL14133.1"/>
    </source>
</evidence>
<dbReference type="OrthoDB" id="2991872at2759"/>
<evidence type="ECO:0000256" key="4">
    <source>
        <dbReference type="ARBA" id="ARBA00023242"/>
    </source>
</evidence>
<dbReference type="CDD" id="cd00067">
    <property type="entry name" value="GAL4"/>
    <property type="match status" value="1"/>
</dbReference>
<keyword evidence="4" id="KW-0539">Nucleus</keyword>
<evidence type="ECO:0000256" key="2">
    <source>
        <dbReference type="ARBA" id="ARBA00023125"/>
    </source>
</evidence>
<proteinExistence type="predicted"/>
<dbReference type="InterPro" id="IPR036864">
    <property type="entry name" value="Zn2-C6_fun-type_DNA-bd_sf"/>
</dbReference>
<dbReference type="GO" id="GO:0008270">
    <property type="term" value="F:zinc ion binding"/>
    <property type="evidence" value="ECO:0007669"/>
    <property type="project" value="InterPro"/>
</dbReference>
<sequence length="579" mass="64066">MPYHRPGCQTCRTRRIKCDQTHPVCQRCQKSHRTCAGLYRAQSQPFHHENRYASGQQKRPRGPRRRPASPSPSLSPRLTPLLILRQPQPSLKTQAIAHYLHHYTSPSPSTNPSSFTTSLTETYISTLRTLPQPHFHHSPPVITTADLEKAITPLALAYFARAKHYPPAAREASSTYALLLRDFSVLLRSVETDPSPRQIDTLLLMIFFMSRYEDTVHPVPGHSTTTPGWMGSSNGFAPPTASGGITRGSTLAKDIHATVGSFAHQDGALAVLRVWVLFLARGDRGTWKATEAIKLTRRAMMRSALMRGRALPVWILDGRAFGEREGVEARLDGLAVRVVQLRGEVVALGTRNFAQTVGGSREGFLVGNMGVAKEVYSQARMVRAALEAWKVEVDWVRRWSKEVVEGTVDVLGSGNAKLLADRVLCFSDLAHAVLWCHFLTLRMLVESVCLRVLLFVESEIPGSGAAMWCDLAAARELAAAHEAELKNLARQLAACLPFVLGQIEVKDNAAWGIRSVAWNEKQQPTPYRASLVVWPLTVASGIEGLGDEQRWFKTQLGHLGRVTGVGVLECAEGDEWLKF</sequence>
<dbReference type="PANTHER" id="PTHR38791">
    <property type="entry name" value="ZN(II)2CYS6 TRANSCRIPTION FACTOR (EUROFUNG)-RELATED-RELATED"/>
    <property type="match status" value="1"/>
</dbReference>
<dbReference type="PROSITE" id="PS00463">
    <property type="entry name" value="ZN2_CY6_FUNGAL_1"/>
    <property type="match status" value="1"/>
</dbReference>
<evidence type="ECO:0000256" key="1">
    <source>
        <dbReference type="ARBA" id="ARBA00023015"/>
    </source>
</evidence>
<keyword evidence="3" id="KW-0804">Transcription</keyword>
<dbReference type="Gene3D" id="4.10.240.10">
    <property type="entry name" value="Zn(2)-C6 fungal-type DNA-binding domain"/>
    <property type="match status" value="1"/>
</dbReference>
<feature type="compositionally biased region" description="Basic residues" evidence="5">
    <location>
        <begin position="58"/>
        <end position="67"/>
    </location>
</feature>
<keyword evidence="1" id="KW-0805">Transcription regulation</keyword>
<keyword evidence="8" id="KW-1185">Reference proteome</keyword>
<evidence type="ECO:0000256" key="3">
    <source>
        <dbReference type="ARBA" id="ARBA00023163"/>
    </source>
</evidence>
<dbReference type="GO" id="GO:0003677">
    <property type="term" value="F:DNA binding"/>
    <property type="evidence" value="ECO:0007669"/>
    <property type="project" value="UniProtKB-KW"/>
</dbReference>
<accession>A0A395I3E6</accession>
<keyword evidence="2" id="KW-0238">DNA-binding</keyword>
<dbReference type="AlphaFoldDB" id="A0A395I3E6"/>
<dbReference type="VEuPathDB" id="FungiDB:BO97DRAFT_476874"/>
<evidence type="ECO:0000313" key="8">
    <source>
        <dbReference type="Proteomes" id="UP000248961"/>
    </source>
</evidence>
<organism evidence="7 8">
    <name type="scientific">Aspergillus homomorphus (strain CBS 101889)</name>
    <dbReference type="NCBI Taxonomy" id="1450537"/>
    <lineage>
        <taxon>Eukaryota</taxon>
        <taxon>Fungi</taxon>
        <taxon>Dikarya</taxon>
        <taxon>Ascomycota</taxon>
        <taxon>Pezizomycotina</taxon>
        <taxon>Eurotiomycetes</taxon>
        <taxon>Eurotiomycetidae</taxon>
        <taxon>Eurotiales</taxon>
        <taxon>Aspergillaceae</taxon>
        <taxon>Aspergillus</taxon>
        <taxon>Aspergillus subgen. Circumdati</taxon>
    </lineage>
</organism>
<dbReference type="Pfam" id="PF00172">
    <property type="entry name" value="Zn_clus"/>
    <property type="match status" value="1"/>
</dbReference>
<dbReference type="Proteomes" id="UP000248961">
    <property type="component" value="Unassembled WGS sequence"/>
</dbReference>
<evidence type="ECO:0000259" key="6">
    <source>
        <dbReference type="PROSITE" id="PS50048"/>
    </source>
</evidence>
<gene>
    <name evidence="7" type="ORF">BO97DRAFT_476874</name>
</gene>
<reference evidence="7 8" key="1">
    <citation type="submission" date="2018-02" db="EMBL/GenBank/DDBJ databases">
        <title>The genomes of Aspergillus section Nigri reveals drivers in fungal speciation.</title>
        <authorList>
            <consortium name="DOE Joint Genome Institute"/>
            <person name="Vesth T.C."/>
            <person name="Nybo J."/>
            <person name="Theobald S."/>
            <person name="Brandl J."/>
            <person name="Frisvad J.C."/>
            <person name="Nielsen K.F."/>
            <person name="Lyhne E.K."/>
            <person name="Kogle M.E."/>
            <person name="Kuo A."/>
            <person name="Riley R."/>
            <person name="Clum A."/>
            <person name="Nolan M."/>
            <person name="Lipzen A."/>
            <person name="Salamov A."/>
            <person name="Henrissat B."/>
            <person name="Wiebenga A."/>
            <person name="De vries R.P."/>
            <person name="Grigoriev I.V."/>
            <person name="Mortensen U.H."/>
            <person name="Andersen M.R."/>
            <person name="Baker S.E."/>
        </authorList>
    </citation>
    <scope>NUCLEOTIDE SEQUENCE [LARGE SCALE GENOMIC DNA]</scope>
    <source>
        <strain evidence="7 8">CBS 101889</strain>
    </source>
</reference>
<dbReference type="InterPro" id="IPR053175">
    <property type="entry name" value="DHMBA_Reg_Transcription_Factor"/>
</dbReference>
<protein>
    <recommendedName>
        <fullName evidence="6">Zn(2)-C6 fungal-type domain-containing protein</fullName>
    </recommendedName>
</protein>
<feature type="domain" description="Zn(2)-C6 fungal-type" evidence="6">
    <location>
        <begin position="7"/>
        <end position="35"/>
    </location>
</feature>
<dbReference type="GeneID" id="37204801"/>
<dbReference type="EMBL" id="KZ824276">
    <property type="protein sequence ID" value="RAL14133.1"/>
    <property type="molecule type" value="Genomic_DNA"/>
</dbReference>